<protein>
    <submittedName>
        <fullName evidence="4">PDZ domain-containing protein</fullName>
    </submittedName>
</protein>
<dbReference type="AlphaFoldDB" id="A0A7C9HPR9"/>
<accession>A0A7C9HPR9</accession>
<feature type="chain" id="PRO_5028956785" evidence="2">
    <location>
        <begin position="25"/>
        <end position="397"/>
    </location>
</feature>
<feature type="domain" description="PDZ" evidence="3">
    <location>
        <begin position="84"/>
        <end position="126"/>
    </location>
</feature>
<evidence type="ECO:0000313" key="4">
    <source>
        <dbReference type="EMBL" id="MUV12731.1"/>
    </source>
</evidence>
<dbReference type="InterPro" id="IPR036034">
    <property type="entry name" value="PDZ_sf"/>
</dbReference>
<feature type="compositionally biased region" description="Pro residues" evidence="1">
    <location>
        <begin position="321"/>
        <end position="348"/>
    </location>
</feature>
<dbReference type="InterPro" id="IPR001478">
    <property type="entry name" value="PDZ"/>
</dbReference>
<keyword evidence="2" id="KW-0732">Signal</keyword>
<evidence type="ECO:0000256" key="1">
    <source>
        <dbReference type="SAM" id="MobiDB-lite"/>
    </source>
</evidence>
<dbReference type="PROSITE" id="PS50106">
    <property type="entry name" value="PDZ"/>
    <property type="match status" value="1"/>
</dbReference>
<name>A0A7C9HPR9_9GAMM</name>
<feature type="region of interest" description="Disordered" evidence="1">
    <location>
        <begin position="320"/>
        <end position="352"/>
    </location>
</feature>
<organism evidence="4 5">
    <name type="scientific">Noviluteimonas gilva</name>
    <dbReference type="NCBI Taxonomy" id="2682097"/>
    <lineage>
        <taxon>Bacteria</taxon>
        <taxon>Pseudomonadati</taxon>
        <taxon>Pseudomonadota</taxon>
        <taxon>Gammaproteobacteria</taxon>
        <taxon>Lysobacterales</taxon>
        <taxon>Lysobacteraceae</taxon>
        <taxon>Noviluteimonas</taxon>
    </lineage>
</organism>
<evidence type="ECO:0000256" key="2">
    <source>
        <dbReference type="SAM" id="SignalP"/>
    </source>
</evidence>
<dbReference type="SUPFAM" id="SSF50156">
    <property type="entry name" value="PDZ domain-like"/>
    <property type="match status" value="2"/>
</dbReference>
<gene>
    <name evidence="4" type="ORF">GN331_00730</name>
</gene>
<dbReference type="Gene3D" id="2.30.42.60">
    <property type="match status" value="1"/>
</dbReference>
<dbReference type="Pfam" id="PF13180">
    <property type="entry name" value="PDZ_2"/>
    <property type="match status" value="2"/>
</dbReference>
<feature type="region of interest" description="Disordered" evidence="1">
    <location>
        <begin position="370"/>
        <end position="397"/>
    </location>
</feature>
<evidence type="ECO:0000259" key="3">
    <source>
        <dbReference type="PROSITE" id="PS50106"/>
    </source>
</evidence>
<reference evidence="4 5" key="1">
    <citation type="submission" date="2019-12" db="EMBL/GenBank/DDBJ databases">
        <authorList>
            <person name="Xu J."/>
        </authorList>
    </citation>
    <scope>NUCLEOTIDE SEQUENCE [LARGE SCALE GENOMIC DNA]</scope>
    <source>
        <strain evidence="4 5">HX-5-24</strain>
    </source>
</reference>
<dbReference type="Proteomes" id="UP000479692">
    <property type="component" value="Unassembled WGS sequence"/>
</dbReference>
<dbReference type="Gene3D" id="2.30.42.10">
    <property type="match status" value="1"/>
</dbReference>
<evidence type="ECO:0000313" key="5">
    <source>
        <dbReference type="Proteomes" id="UP000479692"/>
    </source>
</evidence>
<proteinExistence type="predicted"/>
<sequence length="397" mass="41694">MKLSRATPLLGACIALVLAAGAAAETPKAKVRTADAATQAQLDAAQADLQRAAKRVAELQAKLGVEGTPGVHVFERTLVNRPVIGVVLAPDAQAGVRVAGVTPDSGAAKAGLKAGDRITAVGGTPVLGNTGEMRLENSRKLFTGLDDGKPVRIDYVRAGKAASANVTASLDQDVFWVGAPGEGGPQIRRIEVPGVGKDVRQEVIRIGPRGDCKGKNCKVPMLAEAFRWNGLNLASVDGKLGRYFGTDKGVLVLSAGADLEGLQPGDVILKIDSRNVNSPREAMEALRAKEDNAMALVEYMRDRRVASTRVKVPEISFKFVTPPPPPAPPAVPRAPKAPPPPPPPPPPAAFIDDDGAVTLLRSQQLAFISEDGTVELEFDTPPPDEATIVRDVQIKTN</sequence>
<dbReference type="EMBL" id="WOXT01000001">
    <property type="protein sequence ID" value="MUV12731.1"/>
    <property type="molecule type" value="Genomic_DNA"/>
</dbReference>
<dbReference type="RefSeq" id="WP_156639490.1">
    <property type="nucleotide sequence ID" value="NZ_WOXT01000001.1"/>
</dbReference>
<comment type="caution">
    <text evidence="4">The sequence shown here is derived from an EMBL/GenBank/DDBJ whole genome shotgun (WGS) entry which is preliminary data.</text>
</comment>
<keyword evidence="5" id="KW-1185">Reference proteome</keyword>
<dbReference type="SMART" id="SM00228">
    <property type="entry name" value="PDZ"/>
    <property type="match status" value="2"/>
</dbReference>
<feature type="signal peptide" evidence="2">
    <location>
        <begin position="1"/>
        <end position="24"/>
    </location>
</feature>